<sequence>MPGRKTSMRLIQGTMRQAASGLGGRGRLDRSGSEDPALPKGIWNLTYGVVEGFVQQSVHGTARSTRAVCPDAPSSVVSCPFPVYDLVIQLGGSSPAGRE</sequence>
<proteinExistence type="predicted"/>
<dbReference type="AlphaFoldDB" id="A0A2B7WMC4"/>
<reference evidence="1 2" key="1">
    <citation type="submission" date="2017-10" db="EMBL/GenBank/DDBJ databases">
        <title>Comparative genomics in systemic dimorphic fungi from Ajellomycetaceae.</title>
        <authorList>
            <person name="Munoz J.F."/>
            <person name="Mcewen J.G."/>
            <person name="Clay O.K."/>
            <person name="Cuomo C.A."/>
        </authorList>
    </citation>
    <scope>NUCLEOTIDE SEQUENCE [LARGE SCALE GENOMIC DNA]</scope>
    <source>
        <strain evidence="1 2">UAMH130</strain>
    </source>
</reference>
<accession>A0A2B7WMC4</accession>
<keyword evidence="2" id="KW-1185">Reference proteome</keyword>
<dbReference type="Proteomes" id="UP000224080">
    <property type="component" value="Unassembled WGS sequence"/>
</dbReference>
<gene>
    <name evidence="1" type="ORF">GX51_07190</name>
</gene>
<name>A0A2B7WMC4_9EURO</name>
<evidence type="ECO:0000313" key="1">
    <source>
        <dbReference type="EMBL" id="PGG97680.1"/>
    </source>
</evidence>
<protein>
    <submittedName>
        <fullName evidence="1">Uncharacterized protein</fullName>
    </submittedName>
</protein>
<organism evidence="1 2">
    <name type="scientific">Blastomyces parvus</name>
    <dbReference type="NCBI Taxonomy" id="2060905"/>
    <lineage>
        <taxon>Eukaryota</taxon>
        <taxon>Fungi</taxon>
        <taxon>Dikarya</taxon>
        <taxon>Ascomycota</taxon>
        <taxon>Pezizomycotina</taxon>
        <taxon>Eurotiomycetes</taxon>
        <taxon>Eurotiomycetidae</taxon>
        <taxon>Onygenales</taxon>
        <taxon>Ajellomycetaceae</taxon>
        <taxon>Blastomyces</taxon>
    </lineage>
</organism>
<evidence type="ECO:0000313" key="2">
    <source>
        <dbReference type="Proteomes" id="UP000224080"/>
    </source>
</evidence>
<comment type="caution">
    <text evidence="1">The sequence shown here is derived from an EMBL/GenBank/DDBJ whole genome shotgun (WGS) entry which is preliminary data.</text>
</comment>
<dbReference type="EMBL" id="PDNC01000137">
    <property type="protein sequence ID" value="PGG97680.1"/>
    <property type="molecule type" value="Genomic_DNA"/>
</dbReference>